<dbReference type="GO" id="GO:0000447">
    <property type="term" value="P:endonucleolytic cleavage in ITS1 to separate SSU-rRNA from 5.8S rRNA and LSU-rRNA from tricistronic rRNA transcript (SSU-rRNA, 5.8S rRNA, LSU-rRNA)"/>
    <property type="evidence" value="ECO:0007669"/>
    <property type="project" value="TreeGrafter"/>
</dbReference>
<dbReference type="InterPro" id="IPR039119">
    <property type="entry name" value="ABT1/Esf2"/>
</dbReference>
<evidence type="ECO:0000256" key="2">
    <source>
        <dbReference type="ARBA" id="ARBA00032634"/>
    </source>
</evidence>
<proteinExistence type="predicted"/>
<feature type="coiled-coil region" evidence="3">
    <location>
        <begin position="235"/>
        <end position="262"/>
    </location>
</feature>
<feature type="compositionally biased region" description="Basic and acidic residues" evidence="4">
    <location>
        <begin position="1"/>
        <end position="18"/>
    </location>
</feature>
<feature type="compositionally biased region" description="Basic and acidic residues" evidence="4">
    <location>
        <begin position="273"/>
        <end position="305"/>
    </location>
</feature>
<dbReference type="GO" id="GO:0000480">
    <property type="term" value="P:endonucleolytic cleavage in 5'-ETS of tricistronic rRNA transcript (SSU-rRNA, 5.8S rRNA, LSU-rRNA)"/>
    <property type="evidence" value="ECO:0007669"/>
    <property type="project" value="TreeGrafter"/>
</dbReference>
<name>A0A1X2GN33_9FUNG</name>
<evidence type="ECO:0000313" key="6">
    <source>
        <dbReference type="Proteomes" id="UP000242146"/>
    </source>
</evidence>
<evidence type="ECO:0000256" key="3">
    <source>
        <dbReference type="SAM" id="Coils"/>
    </source>
</evidence>
<dbReference type="InterPro" id="IPR034353">
    <property type="entry name" value="ABT1/ESF2_RRM"/>
</dbReference>
<gene>
    <name evidence="5" type="ORF">DM01DRAFT_1228887</name>
</gene>
<comment type="caution">
    <text evidence="5">The sequence shown here is derived from an EMBL/GenBank/DDBJ whole genome shotgun (WGS) entry which is preliminary data.</text>
</comment>
<dbReference type="GO" id="GO:0034462">
    <property type="term" value="P:small-subunit processome assembly"/>
    <property type="evidence" value="ECO:0007669"/>
    <property type="project" value="TreeGrafter"/>
</dbReference>
<dbReference type="PANTHER" id="PTHR12311:SF7">
    <property type="entry name" value="ACTIVATOR OF BASAL TRANSCRIPTION 1"/>
    <property type="match status" value="1"/>
</dbReference>
<dbReference type="Proteomes" id="UP000242146">
    <property type="component" value="Unassembled WGS sequence"/>
</dbReference>
<dbReference type="GO" id="GO:0005730">
    <property type="term" value="C:nucleolus"/>
    <property type="evidence" value="ECO:0007669"/>
    <property type="project" value="TreeGrafter"/>
</dbReference>
<dbReference type="CDD" id="cd12263">
    <property type="entry name" value="RRM_ABT1_like"/>
    <property type="match status" value="1"/>
</dbReference>
<feature type="region of interest" description="Disordered" evidence="4">
    <location>
        <begin position="262"/>
        <end position="307"/>
    </location>
</feature>
<feature type="compositionally biased region" description="Polar residues" evidence="4">
    <location>
        <begin position="32"/>
        <end position="43"/>
    </location>
</feature>
<reference evidence="5 6" key="1">
    <citation type="submission" date="2016-07" db="EMBL/GenBank/DDBJ databases">
        <title>Pervasive Adenine N6-methylation of Active Genes in Fungi.</title>
        <authorList>
            <consortium name="DOE Joint Genome Institute"/>
            <person name="Mondo S.J."/>
            <person name="Dannebaum R.O."/>
            <person name="Kuo R.C."/>
            <person name="Labutti K."/>
            <person name="Haridas S."/>
            <person name="Kuo A."/>
            <person name="Salamov A."/>
            <person name="Ahrendt S.R."/>
            <person name="Lipzen A."/>
            <person name="Sullivan W."/>
            <person name="Andreopoulos W.B."/>
            <person name="Clum A."/>
            <person name="Lindquist E."/>
            <person name="Daum C."/>
            <person name="Ramamoorthy G.K."/>
            <person name="Gryganskyi A."/>
            <person name="Culley D."/>
            <person name="Magnuson J.K."/>
            <person name="James T.Y."/>
            <person name="O'Malley M.A."/>
            <person name="Stajich J.E."/>
            <person name="Spatafora J.W."/>
            <person name="Visel A."/>
            <person name="Grigoriev I.V."/>
        </authorList>
    </citation>
    <scope>NUCLEOTIDE SEQUENCE [LARGE SCALE GENOMIC DNA]</scope>
    <source>
        <strain evidence="5 6">NRRL 3301</strain>
    </source>
</reference>
<feature type="compositionally biased region" description="Acidic residues" evidence="4">
    <location>
        <begin position="45"/>
        <end position="82"/>
    </location>
</feature>
<dbReference type="InterPro" id="IPR012677">
    <property type="entry name" value="Nucleotide-bd_a/b_plait_sf"/>
</dbReference>
<dbReference type="PANTHER" id="PTHR12311">
    <property type="entry name" value="ACTIVATOR OF BASAL TRANSCRIPTION 1"/>
    <property type="match status" value="1"/>
</dbReference>
<dbReference type="AlphaFoldDB" id="A0A1X2GN33"/>
<dbReference type="STRING" id="101127.A0A1X2GN33"/>
<protein>
    <recommendedName>
        <fullName evidence="2">18S rRNA factor 2</fullName>
    </recommendedName>
</protein>
<evidence type="ECO:0000256" key="1">
    <source>
        <dbReference type="ARBA" id="ARBA00022884"/>
    </source>
</evidence>
<dbReference type="OrthoDB" id="287393at2759"/>
<keyword evidence="1" id="KW-0694">RNA-binding</keyword>
<evidence type="ECO:0000256" key="4">
    <source>
        <dbReference type="SAM" id="MobiDB-lite"/>
    </source>
</evidence>
<accession>A0A1X2GN33</accession>
<keyword evidence="6" id="KW-1185">Reference proteome</keyword>
<sequence length="321" mass="37341">MAKSKTKAEDLLGIHDSDQNQSDDEDQVQDSRFSISNLRSSGFQDESDQDDVSDQDDSDLGSSEDDQDASDLGEDEEEDEEANDHPLQEQKKTSKKTSKVKPMTEKELQELELANKNSGVCYLSRIPRFMTPKGVRHNLSKFADLGKLYLVPEDAKVTARRRKYARNRRINYVEGWVEFKDKKKARALAEHLNMKQVGGKRGSKHYHEMWNIKYLPKFKWRHLTEQFAYERRARQERMRAEMAQAARENKAYIENVNQAKKMANIESKKRKRGEQPDDTGKKKRLFEQREKVDREGSRKKDHLDTIQDNGLKSLLGQVFGK</sequence>
<dbReference type="Gene3D" id="3.30.70.330">
    <property type="match status" value="1"/>
</dbReference>
<evidence type="ECO:0000313" key="5">
    <source>
        <dbReference type="EMBL" id="ORX57536.1"/>
    </source>
</evidence>
<dbReference type="GO" id="GO:0003723">
    <property type="term" value="F:RNA binding"/>
    <property type="evidence" value="ECO:0007669"/>
    <property type="project" value="UniProtKB-KW"/>
</dbReference>
<organism evidence="5 6">
    <name type="scientific">Hesseltinella vesiculosa</name>
    <dbReference type="NCBI Taxonomy" id="101127"/>
    <lineage>
        <taxon>Eukaryota</taxon>
        <taxon>Fungi</taxon>
        <taxon>Fungi incertae sedis</taxon>
        <taxon>Mucoromycota</taxon>
        <taxon>Mucoromycotina</taxon>
        <taxon>Mucoromycetes</taxon>
        <taxon>Mucorales</taxon>
        <taxon>Cunninghamellaceae</taxon>
        <taxon>Hesseltinella</taxon>
    </lineage>
</organism>
<keyword evidence="3" id="KW-0175">Coiled coil</keyword>
<dbReference type="GO" id="GO:0000472">
    <property type="term" value="P:endonucleolytic cleavage to generate mature 5'-end of SSU-rRNA from (SSU-rRNA, 5.8S rRNA, LSU-rRNA)"/>
    <property type="evidence" value="ECO:0007669"/>
    <property type="project" value="TreeGrafter"/>
</dbReference>
<dbReference type="EMBL" id="MCGT01000008">
    <property type="protein sequence ID" value="ORX57536.1"/>
    <property type="molecule type" value="Genomic_DNA"/>
</dbReference>
<feature type="region of interest" description="Disordered" evidence="4">
    <location>
        <begin position="1"/>
        <end position="103"/>
    </location>
</feature>
<feature type="compositionally biased region" description="Basic and acidic residues" evidence="4">
    <location>
        <begin position="83"/>
        <end position="92"/>
    </location>
</feature>